<comment type="caution">
    <text evidence="1">The sequence shown here is derived from an EMBL/GenBank/DDBJ whole genome shotgun (WGS) entry which is preliminary data.</text>
</comment>
<dbReference type="Proteomes" id="UP000286434">
    <property type="component" value="Unassembled WGS sequence"/>
</dbReference>
<accession>A0AAX2A030</accession>
<dbReference type="EMBL" id="SBBW01000036">
    <property type="protein sequence ID" value="RWU12496.1"/>
    <property type="molecule type" value="Genomic_DNA"/>
</dbReference>
<gene>
    <name evidence="1" type="ORF">EA138_09460</name>
</gene>
<evidence type="ECO:0000313" key="1">
    <source>
        <dbReference type="EMBL" id="RWU12496.1"/>
    </source>
</evidence>
<evidence type="ECO:0000313" key="2">
    <source>
        <dbReference type="Proteomes" id="UP000286434"/>
    </source>
</evidence>
<dbReference type="RefSeq" id="WP_004890012.1">
    <property type="nucleotide sequence ID" value="NZ_SBBW01000036.1"/>
</dbReference>
<name>A0AAX2A030_9BACL</name>
<protein>
    <submittedName>
        <fullName evidence="1">Uncharacterized protein</fullName>
    </submittedName>
</protein>
<sequence>MSFKASVNIKFDFGKKEFFERYIPTPSHAQVLRGLLRGFNGVGTKAHIVVGPYGTGKSLLGTLVSGIVSKVVEREVFDSLVEKFNRVDDDVYRELERVRNHERVYLPVILNGYEGAFRQSVLSAIIRTLRENRLSITVPGVVSRILSVIDIWQNDYPKTYENFLKLLHEYKKDLELWRLELLSFNEKEVEWFKSIYPSLTSGAEFIIEYEEDFISQIRYVLGELDKKNMGIFMVYDEFGRFLQNMHIGQVNQTMQDIQDLAELADHNVDNLHLMFITHKNLRHYFLKYSDEYKSEFQRIEKRYALYHIENDRATYIRLIQNVIGELNKEQKITKVKKEEYVRFLRKFPIFPELNQVEIEELVIEGAYPLHPVSLVLLPALSGLFGQNERTLFTFLESFQVGGFLNFISSHNGVYTASNLFDYFFPSTEEMEVYEEFDDLNIYQKLIKKIPNLSKDHWNILKFITLWNLSGMQSKCPLTLEFIAFAMDMNTNEVRVFLNELSEVKAVRFNSIRGYWELFDGSSFNIDELIGSRISLLNLSRDKKVQILEEHLTKKFYLANEYNDVKSMTRFASVHLVFSSDILNGDLSISSYKKQSDLLIYFVLLDSIKDREKVIAILETQKDAYDIYCIPNFECVSVDKYVQQYEVVSALLRDGELLKNDPYLKQELILKKEEVSFNIKKFLDQYINFKGNVEWIVCGERGEIKNEYILESVLSKIMFSIYPYTPEVRNDSFNRKFVNRVQLKAAYNVVDHVIKYYDKPHFNITGNGPDYLIYATIFKNNKLNIGDLNDIKNENFRLLRQALVEKLEKNPSGCLRDLVDILRNSPFGIREPLIPIYIVSLLRDKWDNISFYRNDMYVSEINGENLFKMVAEAENYIYFYYEFGREYEDLFNLLEEIFERYIDEELKGAPKHIRVVKATLRWMRSLPRFTQVTSKMEEDLIYLKEKIRQMEVNPNHALEKLVKKYQDKLNVLKDHIEIIENFYTSMKEEIKRNVYEIVEVSSYDELVCWAHKQDPVFKKQNPLVSTILESNSENWLDLLIDHMVGVSFDAWSDNTVQMFFNQISNECSQLANGNANKEENIRLVVDGDTKVISRVNLSPKSQTLYQNVYRIIKNGGRTVPQEEIEYLIYELVKEFVK</sequence>
<proteinExistence type="predicted"/>
<organism evidence="1 2">
    <name type="scientific">Anoxybacillus flavithermus</name>
    <dbReference type="NCBI Taxonomy" id="33934"/>
    <lineage>
        <taxon>Bacteria</taxon>
        <taxon>Bacillati</taxon>
        <taxon>Bacillota</taxon>
        <taxon>Bacilli</taxon>
        <taxon>Bacillales</taxon>
        <taxon>Anoxybacillaceae</taxon>
        <taxon>Anoxybacillus</taxon>
    </lineage>
</organism>
<reference evidence="1 2" key="1">
    <citation type="submission" date="2019-01" db="EMBL/GenBank/DDBJ databases">
        <title>Anoxybacillus flavithermus in powdered infant formula.</title>
        <authorList>
            <person name="Rhee M.S."/>
            <person name="Choi I.-G."/>
            <person name="Cho T.J."/>
            <person name="Park B."/>
        </authorList>
    </citation>
    <scope>NUCLEOTIDE SEQUENCE [LARGE SCALE GENOMIC DNA]</scope>
    <source>
        <strain evidence="1 2">FHS-PPAM212</strain>
    </source>
</reference>
<dbReference type="AlphaFoldDB" id="A0AAX2A030"/>